<name>A0ACB0IGE7_TRIPR</name>
<sequence length="129" mass="14585">MTTAASITGVKVEYLEFPAVVTPPSSTKSYFLGGAGVRGLDIDGEFVKFTGLGVYLEEKAVESLTLKWKDKTSAELFESLDFYRDIIKGPFEKFIRGTKAHMVMKKKKPFKNSEKLSKINIFHQNTLYY</sequence>
<organism evidence="1 2">
    <name type="scientific">Trifolium pratense</name>
    <name type="common">Red clover</name>
    <dbReference type="NCBI Taxonomy" id="57577"/>
    <lineage>
        <taxon>Eukaryota</taxon>
        <taxon>Viridiplantae</taxon>
        <taxon>Streptophyta</taxon>
        <taxon>Embryophyta</taxon>
        <taxon>Tracheophyta</taxon>
        <taxon>Spermatophyta</taxon>
        <taxon>Magnoliopsida</taxon>
        <taxon>eudicotyledons</taxon>
        <taxon>Gunneridae</taxon>
        <taxon>Pentapetalae</taxon>
        <taxon>rosids</taxon>
        <taxon>fabids</taxon>
        <taxon>Fabales</taxon>
        <taxon>Fabaceae</taxon>
        <taxon>Papilionoideae</taxon>
        <taxon>50 kb inversion clade</taxon>
        <taxon>NPAAA clade</taxon>
        <taxon>Hologalegina</taxon>
        <taxon>IRL clade</taxon>
        <taxon>Trifolieae</taxon>
        <taxon>Trifolium</taxon>
    </lineage>
</organism>
<comment type="caution">
    <text evidence="1">The sequence shown here is derived from an EMBL/GenBank/DDBJ whole genome shotgun (WGS) entry which is preliminary data.</text>
</comment>
<accession>A0ACB0IGE7</accession>
<evidence type="ECO:0000313" key="1">
    <source>
        <dbReference type="EMBL" id="CAJ2631081.1"/>
    </source>
</evidence>
<keyword evidence="2" id="KW-1185">Reference proteome</keyword>
<proteinExistence type="predicted"/>
<gene>
    <name evidence="1" type="ORF">MILVUS5_LOCUS2721</name>
</gene>
<dbReference type="Proteomes" id="UP001177021">
    <property type="component" value="Unassembled WGS sequence"/>
</dbReference>
<reference evidence="1" key="1">
    <citation type="submission" date="2023-10" db="EMBL/GenBank/DDBJ databases">
        <authorList>
            <person name="Rodriguez Cubillos JULIANA M."/>
            <person name="De Vega J."/>
        </authorList>
    </citation>
    <scope>NUCLEOTIDE SEQUENCE</scope>
</reference>
<dbReference type="EMBL" id="CASHSV030000001">
    <property type="protein sequence ID" value="CAJ2631081.1"/>
    <property type="molecule type" value="Genomic_DNA"/>
</dbReference>
<evidence type="ECO:0000313" key="2">
    <source>
        <dbReference type="Proteomes" id="UP001177021"/>
    </source>
</evidence>
<protein>
    <submittedName>
        <fullName evidence="1">Uncharacterized protein</fullName>
    </submittedName>
</protein>